<evidence type="ECO:0000256" key="10">
    <source>
        <dbReference type="ARBA" id="ARBA00023002"/>
    </source>
</evidence>
<dbReference type="InterPro" id="IPR002734">
    <property type="entry name" value="RibDG_C"/>
</dbReference>
<dbReference type="CDD" id="cd01284">
    <property type="entry name" value="Riboflavin_deaminase-reductase"/>
    <property type="match status" value="1"/>
</dbReference>
<keyword evidence="7 14" id="KW-0479">Metal-binding</keyword>
<name>A0ABZ2J405_9CHLR</name>
<evidence type="ECO:0000256" key="5">
    <source>
        <dbReference type="ARBA" id="ARBA00007417"/>
    </source>
</evidence>
<dbReference type="InterPro" id="IPR004794">
    <property type="entry name" value="Eubact_RibD"/>
</dbReference>
<comment type="pathway">
    <text evidence="3 14">Cofactor biosynthesis; riboflavin biosynthesis; 5-amino-6-(D-ribitylamino)uracil from GTP: step 3/4.</text>
</comment>
<dbReference type="Gene3D" id="3.40.140.10">
    <property type="entry name" value="Cytidine Deaminase, domain 2"/>
    <property type="match status" value="1"/>
</dbReference>
<evidence type="ECO:0000256" key="4">
    <source>
        <dbReference type="ARBA" id="ARBA00005259"/>
    </source>
</evidence>
<dbReference type="NCBIfam" id="TIGR00227">
    <property type="entry name" value="ribD_Cterm"/>
    <property type="match status" value="1"/>
</dbReference>
<evidence type="ECO:0000259" key="15">
    <source>
        <dbReference type="PROSITE" id="PS51747"/>
    </source>
</evidence>
<comment type="catalytic activity">
    <reaction evidence="12 14">
        <text>5-amino-6-(5-phospho-D-ribitylamino)uracil + NADP(+) = 5-amino-6-(5-phospho-D-ribosylamino)uracil + NADPH + H(+)</text>
        <dbReference type="Rhea" id="RHEA:17845"/>
        <dbReference type="ChEBI" id="CHEBI:15378"/>
        <dbReference type="ChEBI" id="CHEBI:57783"/>
        <dbReference type="ChEBI" id="CHEBI:58349"/>
        <dbReference type="ChEBI" id="CHEBI:58421"/>
        <dbReference type="ChEBI" id="CHEBI:58453"/>
        <dbReference type="EC" id="1.1.1.193"/>
    </reaction>
</comment>
<feature type="domain" description="CMP/dCMP-type deaminase" evidence="15">
    <location>
        <begin position="1"/>
        <end position="119"/>
    </location>
</feature>
<comment type="pathway">
    <text evidence="2 14">Cofactor biosynthesis; riboflavin biosynthesis; 5-amino-6-(D-ribitylamino)uracil from GTP: step 2/4.</text>
</comment>
<dbReference type="InterPro" id="IPR011549">
    <property type="entry name" value="RibD_C"/>
</dbReference>
<dbReference type="GO" id="GO:0008835">
    <property type="term" value="F:diaminohydroxyphosphoribosylaminopyrimidine deaminase activity"/>
    <property type="evidence" value="ECO:0007669"/>
    <property type="project" value="UniProtKB-EC"/>
</dbReference>
<dbReference type="InterPro" id="IPR024072">
    <property type="entry name" value="DHFR-like_dom_sf"/>
</dbReference>
<dbReference type="InterPro" id="IPR016193">
    <property type="entry name" value="Cytidine_deaminase-like"/>
</dbReference>
<dbReference type="Proteomes" id="UP001375370">
    <property type="component" value="Chromosome"/>
</dbReference>
<dbReference type="RefSeq" id="WP_338737181.1">
    <property type="nucleotide sequence ID" value="NZ_CP146612.1"/>
</dbReference>
<evidence type="ECO:0000256" key="9">
    <source>
        <dbReference type="ARBA" id="ARBA00022857"/>
    </source>
</evidence>
<dbReference type="SUPFAM" id="SSF53597">
    <property type="entry name" value="Dihydrofolate reductase-like"/>
    <property type="match status" value="1"/>
</dbReference>
<evidence type="ECO:0000256" key="14">
    <source>
        <dbReference type="PIRNR" id="PIRNR006769"/>
    </source>
</evidence>
<comment type="similarity">
    <text evidence="4 14">In the N-terminal section; belongs to the cytidine and deoxycytidylate deaminase family.</text>
</comment>
<evidence type="ECO:0000256" key="11">
    <source>
        <dbReference type="ARBA" id="ARBA00023268"/>
    </source>
</evidence>
<dbReference type="Pfam" id="PF01872">
    <property type="entry name" value="RibD_C"/>
    <property type="match status" value="1"/>
</dbReference>
<keyword evidence="10 14" id="KW-0560">Oxidoreductase</keyword>
<dbReference type="EC" id="3.5.4.26" evidence="14"/>
<comment type="catalytic activity">
    <reaction evidence="13 14">
        <text>2,5-diamino-6-hydroxy-4-(5-phosphoribosylamino)-pyrimidine + H2O + H(+) = 5-amino-6-(5-phospho-D-ribosylamino)uracil + NH4(+)</text>
        <dbReference type="Rhea" id="RHEA:21868"/>
        <dbReference type="ChEBI" id="CHEBI:15377"/>
        <dbReference type="ChEBI" id="CHEBI:15378"/>
        <dbReference type="ChEBI" id="CHEBI:28938"/>
        <dbReference type="ChEBI" id="CHEBI:58453"/>
        <dbReference type="ChEBI" id="CHEBI:58614"/>
        <dbReference type="EC" id="3.5.4.26"/>
    </reaction>
</comment>
<keyword evidence="6 14" id="KW-0686">Riboflavin biosynthesis</keyword>
<evidence type="ECO:0000256" key="12">
    <source>
        <dbReference type="ARBA" id="ARBA00049861"/>
    </source>
</evidence>
<dbReference type="PANTHER" id="PTHR38011">
    <property type="entry name" value="DIHYDROFOLATE REDUCTASE FAMILY PROTEIN (AFU_ORTHOLOGUE AFUA_8G06820)"/>
    <property type="match status" value="1"/>
</dbReference>
<dbReference type="Pfam" id="PF00383">
    <property type="entry name" value="dCMP_cyt_deam_1"/>
    <property type="match status" value="1"/>
</dbReference>
<dbReference type="PROSITE" id="PS51747">
    <property type="entry name" value="CYT_DCMP_DEAMINASES_2"/>
    <property type="match status" value="1"/>
</dbReference>
<dbReference type="PROSITE" id="PS00903">
    <property type="entry name" value="CYT_DCMP_DEAMINASES_1"/>
    <property type="match status" value="1"/>
</dbReference>
<evidence type="ECO:0000256" key="1">
    <source>
        <dbReference type="ARBA" id="ARBA00002151"/>
    </source>
</evidence>
<keyword evidence="11" id="KW-0511">Multifunctional enzyme</keyword>
<sequence length="365" mass="38395">MDYMEQALKLAGLAVGEVSPNPAVGAVIVKNDEIIGQGYTQPPGQDHAEIVALKQAGAAANGAVMYVTLEPCAHQGRTPPCTDAIITAGIKEVHFATLDDNPVVFGKGKAALVSAGIEVHVGQHREAAREINEAYFKYINTGLPFVTAKFAMSLDGKIATCTGDSKWISNDESRAYSHSLRHDADAIMAGVGTVIADDPKLTARCCAGRGGTSHKQPLRVVIDSVGRTPPEACLFGEPGRTIIAFGTQIPEDQRQSYIKAGAELVELPDGHNRVDLPALLQHLGQQQVTSILVEGGSAVLGSMFDAGLVDKVIVFIAPVIIGGAQALTPVGGIGAETLAKAWRLEKTRTSHFNGDTAITGYVLKE</sequence>
<dbReference type="EC" id="1.1.1.193" evidence="14"/>
<dbReference type="NCBIfam" id="TIGR00326">
    <property type="entry name" value="eubact_ribD"/>
    <property type="match status" value="1"/>
</dbReference>
<dbReference type="PANTHER" id="PTHR38011:SF7">
    <property type="entry name" value="2,5-DIAMINO-6-RIBOSYLAMINO-4(3H)-PYRIMIDINONE 5'-PHOSPHATE REDUCTASE"/>
    <property type="match status" value="1"/>
</dbReference>
<accession>A0ABZ2J405</accession>
<keyword evidence="14 16" id="KW-0378">Hydrolase</keyword>
<evidence type="ECO:0000256" key="8">
    <source>
        <dbReference type="ARBA" id="ARBA00022833"/>
    </source>
</evidence>
<comment type="function">
    <text evidence="1 14">Converts 2,5-diamino-6-(ribosylamino)-4(3h)-pyrimidinone 5'-phosphate into 5-amino-6-(ribosylamino)-2,4(1h,3h)-pyrimidinedione 5'-phosphate.</text>
</comment>
<protein>
    <recommendedName>
        <fullName evidence="14">Riboflavin biosynthesis protein RibD</fullName>
    </recommendedName>
    <domain>
        <recommendedName>
            <fullName evidence="14">Diaminohydroxyphosphoribosylaminopyrimidine deaminase</fullName>
            <shortName evidence="14">DRAP deaminase</shortName>
            <ecNumber evidence="14">3.5.4.26</ecNumber>
        </recommendedName>
        <alternativeName>
            <fullName evidence="14">Riboflavin-specific deaminase</fullName>
        </alternativeName>
    </domain>
    <domain>
        <recommendedName>
            <fullName evidence="14">5-amino-6-(5-phosphoribosylamino)uracil reductase</fullName>
            <ecNumber evidence="14">1.1.1.193</ecNumber>
        </recommendedName>
        <alternativeName>
            <fullName evidence="14">HTP reductase</fullName>
        </alternativeName>
    </domain>
</protein>
<comment type="cofactor">
    <cofactor evidence="14">
        <name>Zn(2+)</name>
        <dbReference type="ChEBI" id="CHEBI:29105"/>
    </cofactor>
    <text evidence="14">Binds 1 zinc ion.</text>
</comment>
<dbReference type="InterPro" id="IPR016192">
    <property type="entry name" value="APOBEC/CMP_deaminase_Zn-bd"/>
</dbReference>
<dbReference type="InterPro" id="IPR050765">
    <property type="entry name" value="Riboflavin_Biosynth_HTPR"/>
</dbReference>
<dbReference type="Gene3D" id="3.40.430.10">
    <property type="entry name" value="Dihydrofolate Reductase, subunit A"/>
    <property type="match status" value="1"/>
</dbReference>
<evidence type="ECO:0000256" key="3">
    <source>
        <dbReference type="ARBA" id="ARBA00004910"/>
    </source>
</evidence>
<dbReference type="InterPro" id="IPR002125">
    <property type="entry name" value="CMP_dCMP_dom"/>
</dbReference>
<keyword evidence="8 14" id="KW-0862">Zinc</keyword>
<dbReference type="SUPFAM" id="SSF53927">
    <property type="entry name" value="Cytidine deaminase-like"/>
    <property type="match status" value="1"/>
</dbReference>
<evidence type="ECO:0000313" key="17">
    <source>
        <dbReference type="Proteomes" id="UP001375370"/>
    </source>
</evidence>
<proteinExistence type="inferred from homology"/>
<dbReference type="EMBL" id="CP146612">
    <property type="protein sequence ID" value="WWX25048.1"/>
    <property type="molecule type" value="Genomic_DNA"/>
</dbReference>
<comment type="similarity">
    <text evidence="5 14">In the C-terminal section; belongs to the HTP reductase family.</text>
</comment>
<reference evidence="16 17" key="1">
    <citation type="submission" date="2024-03" db="EMBL/GenBank/DDBJ databases">
        <title>A Dehalogenimonas Isolated from Estuarine Sediments Dihaloeliminates Chlorinated Alkanes.</title>
        <authorList>
            <person name="Yang Y."/>
            <person name="Wang H."/>
        </authorList>
    </citation>
    <scope>NUCLEOTIDE SEQUENCE [LARGE SCALE GENOMIC DNA]</scope>
    <source>
        <strain evidence="16 17">W</strain>
    </source>
</reference>
<evidence type="ECO:0000256" key="6">
    <source>
        <dbReference type="ARBA" id="ARBA00022619"/>
    </source>
</evidence>
<keyword evidence="17" id="KW-1185">Reference proteome</keyword>
<dbReference type="PIRSF" id="PIRSF006769">
    <property type="entry name" value="RibD"/>
    <property type="match status" value="1"/>
</dbReference>
<evidence type="ECO:0000256" key="7">
    <source>
        <dbReference type="ARBA" id="ARBA00022723"/>
    </source>
</evidence>
<keyword evidence="9 14" id="KW-0521">NADP</keyword>
<organism evidence="16 17">
    <name type="scientific">Candidatus Dehalogenimonas loeffleri</name>
    <dbReference type="NCBI Taxonomy" id="3127115"/>
    <lineage>
        <taxon>Bacteria</taxon>
        <taxon>Bacillati</taxon>
        <taxon>Chloroflexota</taxon>
        <taxon>Dehalococcoidia</taxon>
        <taxon>Dehalococcoidales</taxon>
        <taxon>Dehalococcoidaceae</taxon>
        <taxon>Dehalogenimonas</taxon>
    </lineage>
</organism>
<evidence type="ECO:0000256" key="13">
    <source>
        <dbReference type="ARBA" id="ARBA00049886"/>
    </source>
</evidence>
<evidence type="ECO:0000313" key="16">
    <source>
        <dbReference type="EMBL" id="WWX25048.1"/>
    </source>
</evidence>
<gene>
    <name evidence="16" type="primary">ribD</name>
    <name evidence="16" type="ORF">V8247_07250</name>
</gene>
<dbReference type="GO" id="GO:0008703">
    <property type="term" value="F:5-amino-6-(5-phosphoribosylamino)uracil reductase activity"/>
    <property type="evidence" value="ECO:0007669"/>
    <property type="project" value="UniProtKB-EC"/>
</dbReference>
<evidence type="ECO:0000256" key="2">
    <source>
        <dbReference type="ARBA" id="ARBA00004882"/>
    </source>
</evidence>